<keyword evidence="3" id="KW-1185">Reference proteome</keyword>
<dbReference type="EMBL" id="QJKJ01013654">
    <property type="protein sequence ID" value="RDX65961.1"/>
    <property type="molecule type" value="Genomic_DNA"/>
</dbReference>
<dbReference type="Proteomes" id="UP000257109">
    <property type="component" value="Unassembled WGS sequence"/>
</dbReference>
<organism evidence="2 3">
    <name type="scientific">Mucuna pruriens</name>
    <name type="common">Velvet bean</name>
    <name type="synonym">Dolichos pruriens</name>
    <dbReference type="NCBI Taxonomy" id="157652"/>
    <lineage>
        <taxon>Eukaryota</taxon>
        <taxon>Viridiplantae</taxon>
        <taxon>Streptophyta</taxon>
        <taxon>Embryophyta</taxon>
        <taxon>Tracheophyta</taxon>
        <taxon>Spermatophyta</taxon>
        <taxon>Magnoliopsida</taxon>
        <taxon>eudicotyledons</taxon>
        <taxon>Gunneridae</taxon>
        <taxon>Pentapetalae</taxon>
        <taxon>rosids</taxon>
        <taxon>fabids</taxon>
        <taxon>Fabales</taxon>
        <taxon>Fabaceae</taxon>
        <taxon>Papilionoideae</taxon>
        <taxon>50 kb inversion clade</taxon>
        <taxon>NPAAA clade</taxon>
        <taxon>indigoferoid/millettioid clade</taxon>
        <taxon>Phaseoleae</taxon>
        <taxon>Mucuna</taxon>
    </lineage>
</organism>
<evidence type="ECO:0000313" key="2">
    <source>
        <dbReference type="EMBL" id="RDX65961.1"/>
    </source>
</evidence>
<feature type="compositionally biased region" description="Polar residues" evidence="1">
    <location>
        <begin position="60"/>
        <end position="73"/>
    </location>
</feature>
<evidence type="ECO:0000313" key="3">
    <source>
        <dbReference type="Proteomes" id="UP000257109"/>
    </source>
</evidence>
<gene>
    <name evidence="2" type="ORF">CR513_55330</name>
</gene>
<evidence type="ECO:0000256" key="1">
    <source>
        <dbReference type="SAM" id="MobiDB-lite"/>
    </source>
</evidence>
<feature type="region of interest" description="Disordered" evidence="1">
    <location>
        <begin position="36"/>
        <end position="73"/>
    </location>
</feature>
<feature type="non-terminal residue" evidence="2">
    <location>
        <position position="1"/>
    </location>
</feature>
<reference evidence="2" key="1">
    <citation type="submission" date="2018-05" db="EMBL/GenBank/DDBJ databases">
        <title>Draft genome of Mucuna pruriens seed.</title>
        <authorList>
            <person name="Nnadi N.E."/>
            <person name="Vos R."/>
            <person name="Hasami M.H."/>
            <person name="Devisetty U.K."/>
            <person name="Aguiy J.C."/>
        </authorList>
    </citation>
    <scope>NUCLEOTIDE SEQUENCE [LARGE SCALE GENOMIC DNA]</scope>
    <source>
        <strain evidence="2">JCA_2017</strain>
    </source>
</reference>
<comment type="caution">
    <text evidence="2">The sequence shown here is derived from an EMBL/GenBank/DDBJ whole genome shotgun (WGS) entry which is preliminary data.</text>
</comment>
<dbReference type="AlphaFoldDB" id="A0A371EIV5"/>
<sequence length="73" mass="8398">MPLTKRCDLAHSKRETWFSRRIRSSNTRLIQMRSNCSTLKSSTREGSKGSAPEFPGWRSQPRSIQKETLSISN</sequence>
<proteinExistence type="predicted"/>
<name>A0A371EIV5_MUCPR</name>
<accession>A0A371EIV5</accession>
<protein>
    <submittedName>
        <fullName evidence="2">Uncharacterized protein</fullName>
    </submittedName>
</protein>